<dbReference type="GO" id="GO:0005634">
    <property type="term" value="C:nucleus"/>
    <property type="evidence" value="ECO:0007669"/>
    <property type="project" value="TreeGrafter"/>
</dbReference>
<evidence type="ECO:0000313" key="3">
    <source>
        <dbReference type="EMBL" id="CRZ12981.1"/>
    </source>
</evidence>
<organism evidence="3">
    <name type="scientific">Spongospora subterranea</name>
    <dbReference type="NCBI Taxonomy" id="70186"/>
    <lineage>
        <taxon>Eukaryota</taxon>
        <taxon>Sar</taxon>
        <taxon>Rhizaria</taxon>
        <taxon>Endomyxa</taxon>
        <taxon>Phytomyxea</taxon>
        <taxon>Plasmodiophorida</taxon>
        <taxon>Plasmodiophoridae</taxon>
        <taxon>Spongospora</taxon>
    </lineage>
</organism>
<keyword evidence="1" id="KW-0175">Coiled coil</keyword>
<dbReference type="AlphaFoldDB" id="A0A0H5RGW7"/>
<dbReference type="GO" id="GO:0042276">
    <property type="term" value="P:error-prone translesion synthesis"/>
    <property type="evidence" value="ECO:0007669"/>
    <property type="project" value="TreeGrafter"/>
</dbReference>
<reference evidence="3" key="1">
    <citation type="submission" date="2015-04" db="EMBL/GenBank/DDBJ databases">
        <title>The genome sequence of the plant pathogenic Rhizarian Plasmodiophora brassicae reveals insights in its biotrophic life cycle and the origin of chitin synthesis.</title>
        <authorList>
            <person name="Schwelm A."/>
            <person name="Fogelqvist J."/>
            <person name="Knaust A."/>
            <person name="Julke S."/>
            <person name="Lilja T."/>
            <person name="Dhandapani V."/>
            <person name="Bonilla-Rosso G."/>
            <person name="Karlsson M."/>
            <person name="Shevchenko A."/>
            <person name="Choi S.R."/>
            <person name="Kim H.G."/>
            <person name="Park J.Y."/>
            <person name="Lim Y.P."/>
            <person name="Ludwig-Muller J."/>
            <person name="Dixelius C."/>
        </authorList>
    </citation>
    <scope>NUCLEOTIDE SEQUENCE</scope>
    <source>
        <tissue evidence="3">Potato root galls</tissue>
    </source>
</reference>
<dbReference type="InterPro" id="IPR050116">
    <property type="entry name" value="DNA_polymerase-Y"/>
</dbReference>
<dbReference type="PANTHER" id="PTHR11076:SF33">
    <property type="entry name" value="DNA POLYMERASE KAPPA"/>
    <property type="match status" value="1"/>
</dbReference>
<name>A0A0H5RGW7_9EUKA</name>
<evidence type="ECO:0008006" key="4">
    <source>
        <dbReference type="Google" id="ProtNLM"/>
    </source>
</evidence>
<evidence type="ECO:0000256" key="1">
    <source>
        <dbReference type="SAM" id="Coils"/>
    </source>
</evidence>
<dbReference type="PANTHER" id="PTHR11076">
    <property type="entry name" value="DNA REPAIR POLYMERASE UMUC / TRANSFERASE FAMILY MEMBER"/>
    <property type="match status" value="1"/>
</dbReference>
<accession>A0A0H5RGW7</accession>
<protein>
    <recommendedName>
        <fullName evidence="4">UmuC domain-containing protein</fullName>
    </recommendedName>
</protein>
<feature type="non-terminal residue" evidence="3">
    <location>
        <position position="1"/>
    </location>
</feature>
<feature type="coiled-coil region" evidence="1">
    <location>
        <begin position="59"/>
        <end position="86"/>
    </location>
</feature>
<proteinExistence type="predicted"/>
<evidence type="ECO:0000256" key="2">
    <source>
        <dbReference type="SAM" id="MobiDB-lite"/>
    </source>
</evidence>
<dbReference type="GO" id="GO:0003887">
    <property type="term" value="F:DNA-directed DNA polymerase activity"/>
    <property type="evidence" value="ECO:0007669"/>
    <property type="project" value="TreeGrafter"/>
</dbReference>
<dbReference type="EMBL" id="HACM01012539">
    <property type="protein sequence ID" value="CRZ12981.1"/>
    <property type="molecule type" value="Transcribed_RNA"/>
</dbReference>
<feature type="region of interest" description="Disordered" evidence="2">
    <location>
        <begin position="1"/>
        <end position="22"/>
    </location>
</feature>
<sequence>KLHKPTLNAEMTDTVDEGGESNVPTHLFHCTGQKAGMSTIDMQKTHQVIYQASKDSAYYKHQEQQAQRVSNQLERVKEKISSITEREKQAATDHTAKLMNNLRQGMQLNRTWICIDLDMFYASAPNSFSK</sequence>
<dbReference type="Gene3D" id="1.10.150.810">
    <property type="match status" value="1"/>
</dbReference>